<dbReference type="InterPro" id="IPR036388">
    <property type="entry name" value="WH-like_DNA-bd_sf"/>
</dbReference>
<proteinExistence type="predicted"/>
<dbReference type="GO" id="GO:0008483">
    <property type="term" value="F:transaminase activity"/>
    <property type="evidence" value="ECO:0007669"/>
    <property type="project" value="UniProtKB-KW"/>
</dbReference>
<dbReference type="PANTHER" id="PTHR46577:SF2">
    <property type="entry name" value="TRANSCRIPTIONAL REGULATORY PROTEIN"/>
    <property type="match status" value="1"/>
</dbReference>
<dbReference type="AlphaFoldDB" id="A0A6L9GC74"/>
<dbReference type="InterPro" id="IPR051446">
    <property type="entry name" value="HTH_trans_reg/aminotransferase"/>
</dbReference>
<sequence length="133" mass="14402">STIVEAYDRLAAEGIIHARPGSGFYASGVAPSMQMREPGPSPAREVDPFWVSRQALDAPEGTDRPGCGWLPPDWMPHQAISRALREIARGEPSVLTDYGNSRGTLSLRRQLARLFAEDELSVSPDAILLTGST</sequence>
<reference evidence="1 2" key="1">
    <citation type="submission" date="2020-01" db="EMBL/GenBank/DDBJ databases">
        <title>Glutamicibacter soli M275.</title>
        <authorList>
            <person name="Meng X."/>
        </authorList>
    </citation>
    <scope>NUCLEOTIDE SEQUENCE [LARGE SCALE GENOMIC DNA]</scope>
    <source>
        <strain evidence="1 2">M275</strain>
    </source>
</reference>
<feature type="non-terminal residue" evidence="1">
    <location>
        <position position="1"/>
    </location>
</feature>
<evidence type="ECO:0000313" key="1">
    <source>
        <dbReference type="EMBL" id="NAZ18025.1"/>
    </source>
</evidence>
<comment type="caution">
    <text evidence="1">The sequence shown here is derived from an EMBL/GenBank/DDBJ whole genome shotgun (WGS) entry which is preliminary data.</text>
</comment>
<feature type="non-terminal residue" evidence="1">
    <location>
        <position position="133"/>
    </location>
</feature>
<protein>
    <submittedName>
        <fullName evidence="1">PLP-dependent aminotransferase family protein</fullName>
    </submittedName>
</protein>
<name>A0A6L9GC74_9MICC</name>
<dbReference type="PANTHER" id="PTHR46577">
    <property type="entry name" value="HTH-TYPE TRANSCRIPTIONAL REGULATORY PROTEIN GABR"/>
    <property type="match status" value="1"/>
</dbReference>
<keyword evidence="1" id="KW-0032">Aminotransferase</keyword>
<dbReference type="SUPFAM" id="SSF53383">
    <property type="entry name" value="PLP-dependent transferases"/>
    <property type="match status" value="1"/>
</dbReference>
<keyword evidence="1" id="KW-0808">Transferase</keyword>
<dbReference type="Gene3D" id="1.10.10.10">
    <property type="entry name" value="Winged helix-like DNA-binding domain superfamily/Winged helix DNA-binding domain"/>
    <property type="match status" value="1"/>
</dbReference>
<accession>A0A6L9GC74</accession>
<gene>
    <name evidence="1" type="ORF">GT020_18545</name>
</gene>
<dbReference type="InterPro" id="IPR015421">
    <property type="entry name" value="PyrdxlP-dep_Trfase_major"/>
</dbReference>
<dbReference type="InterPro" id="IPR015424">
    <property type="entry name" value="PyrdxlP-dep_Trfase"/>
</dbReference>
<dbReference type="Proteomes" id="UP000477543">
    <property type="component" value="Unassembled WGS sequence"/>
</dbReference>
<dbReference type="EMBL" id="WYDN01000137">
    <property type="protein sequence ID" value="NAZ18025.1"/>
    <property type="molecule type" value="Genomic_DNA"/>
</dbReference>
<organism evidence="1 2">
    <name type="scientific">Glutamicibacter soli</name>
    <dbReference type="NCBI Taxonomy" id="453836"/>
    <lineage>
        <taxon>Bacteria</taxon>
        <taxon>Bacillati</taxon>
        <taxon>Actinomycetota</taxon>
        <taxon>Actinomycetes</taxon>
        <taxon>Micrococcales</taxon>
        <taxon>Micrococcaceae</taxon>
        <taxon>Glutamicibacter</taxon>
    </lineage>
</organism>
<evidence type="ECO:0000313" key="2">
    <source>
        <dbReference type="Proteomes" id="UP000477543"/>
    </source>
</evidence>
<dbReference type="Gene3D" id="3.40.640.10">
    <property type="entry name" value="Type I PLP-dependent aspartate aminotransferase-like (Major domain)"/>
    <property type="match status" value="1"/>
</dbReference>